<dbReference type="Proteomes" id="UP000265926">
    <property type="component" value="Unassembled WGS sequence"/>
</dbReference>
<organism evidence="9 10">
    <name type="scientific">Maribellus luteus</name>
    <dbReference type="NCBI Taxonomy" id="2305463"/>
    <lineage>
        <taxon>Bacteria</taxon>
        <taxon>Pseudomonadati</taxon>
        <taxon>Bacteroidota</taxon>
        <taxon>Bacteroidia</taxon>
        <taxon>Marinilabiliales</taxon>
        <taxon>Prolixibacteraceae</taxon>
        <taxon>Maribellus</taxon>
    </lineage>
</organism>
<dbReference type="CDD" id="cd08991">
    <property type="entry name" value="GH43_HoAraf43-like"/>
    <property type="match status" value="1"/>
</dbReference>
<evidence type="ECO:0000256" key="1">
    <source>
        <dbReference type="ARBA" id="ARBA00009865"/>
    </source>
</evidence>
<accession>A0A399SZF6</accession>
<dbReference type="AlphaFoldDB" id="A0A399SZF6"/>
<dbReference type="PROSITE" id="PS51257">
    <property type="entry name" value="PROKAR_LIPOPROTEIN"/>
    <property type="match status" value="1"/>
</dbReference>
<keyword evidence="3 8" id="KW-0378">Hydrolase</keyword>
<evidence type="ECO:0000256" key="5">
    <source>
        <dbReference type="ARBA" id="ARBA00023295"/>
    </source>
</evidence>
<dbReference type="Pfam" id="PF04616">
    <property type="entry name" value="Glyco_hydro_43"/>
    <property type="match status" value="1"/>
</dbReference>
<dbReference type="SUPFAM" id="SSF75005">
    <property type="entry name" value="Arabinanase/levansucrase/invertase"/>
    <property type="match status" value="1"/>
</dbReference>
<dbReference type="EMBL" id="QWGR01000005">
    <property type="protein sequence ID" value="RIJ48184.1"/>
    <property type="molecule type" value="Genomic_DNA"/>
</dbReference>
<dbReference type="InterPro" id="IPR052176">
    <property type="entry name" value="Glycosyl_Hydrlase_43_Enz"/>
</dbReference>
<protein>
    <submittedName>
        <fullName evidence="9">Glycoside hydrolase</fullName>
    </submittedName>
</protein>
<keyword evidence="2" id="KW-0624">Polysaccharide degradation</keyword>
<dbReference type="RefSeq" id="WP_119437914.1">
    <property type="nucleotide sequence ID" value="NZ_QWGR01000005.1"/>
</dbReference>
<dbReference type="GO" id="GO:0045493">
    <property type="term" value="P:xylan catabolic process"/>
    <property type="evidence" value="ECO:0007669"/>
    <property type="project" value="UniProtKB-KW"/>
</dbReference>
<feature type="site" description="Important for catalytic activity, responsible for pKa modulation of the active site Glu and correct orientation of both the proton donor and substrate" evidence="7">
    <location>
        <position position="161"/>
    </location>
</feature>
<dbReference type="InterPro" id="IPR006710">
    <property type="entry name" value="Glyco_hydro_43"/>
</dbReference>
<name>A0A399SZF6_9BACT</name>
<comment type="similarity">
    <text evidence="1 8">Belongs to the glycosyl hydrolase 43 family.</text>
</comment>
<sequence>MKQIKISLNELAHVLFLALITFVTGCQPAKEKLTMDNPLPVEFGDPYILKASDGMYYMVGTGGVKDGFKMYSSPDLKNWKDEGRIYQGNTDDSWNIANFWAPELYEKDGKFYLLFSADWRENPTNELENFRIGVAVADNPTGPYTDLMDRPIFDPGYPVIDGNLWFENDKVYLYYSRCCYKNPVESEVADWAREKGMFQEIEESWIYGVELQADFSGIIGEPKLLLRPPVKMDDQQAEWESRSVTSGEVNRRWTEGSFLLKNKDTYYIMYSANYFGGKNYAVGYATSDSPLGPFQKAANNPVLQKNVEQGGVVTGTGHNSVTLAPNGETLLCVYHGRTSKTGDERVVFIDPMEIDPNGKLIVHGPTTKEE</sequence>
<evidence type="ECO:0000256" key="4">
    <source>
        <dbReference type="ARBA" id="ARBA00023277"/>
    </source>
</evidence>
<evidence type="ECO:0000256" key="8">
    <source>
        <dbReference type="RuleBase" id="RU361187"/>
    </source>
</evidence>
<keyword evidence="2" id="KW-0858">Xylan degradation</keyword>
<evidence type="ECO:0000256" key="6">
    <source>
        <dbReference type="PIRSR" id="PIRSR606710-1"/>
    </source>
</evidence>
<dbReference type="InterPro" id="IPR023296">
    <property type="entry name" value="Glyco_hydro_beta-prop_sf"/>
</dbReference>
<gene>
    <name evidence="9" type="ORF">D1614_10645</name>
</gene>
<dbReference type="PANTHER" id="PTHR43772:SF2">
    <property type="entry name" value="PUTATIVE (AFU_ORTHOLOGUE AFUA_2G04480)-RELATED"/>
    <property type="match status" value="1"/>
</dbReference>
<feature type="active site" description="Proton donor" evidence="6">
    <location>
        <position position="255"/>
    </location>
</feature>
<dbReference type="PANTHER" id="PTHR43772">
    <property type="entry name" value="ENDO-1,4-BETA-XYLANASE"/>
    <property type="match status" value="1"/>
</dbReference>
<evidence type="ECO:0000256" key="2">
    <source>
        <dbReference type="ARBA" id="ARBA00022651"/>
    </source>
</evidence>
<dbReference type="Gene3D" id="2.115.10.20">
    <property type="entry name" value="Glycosyl hydrolase domain, family 43"/>
    <property type="match status" value="1"/>
</dbReference>
<evidence type="ECO:0000256" key="3">
    <source>
        <dbReference type="ARBA" id="ARBA00022801"/>
    </source>
</evidence>
<dbReference type="OrthoDB" id="3308423at2"/>
<reference evidence="9 10" key="1">
    <citation type="submission" date="2018-08" db="EMBL/GenBank/DDBJ databases">
        <title>Pallidiluteibacterium maritimus gen. nov., sp. nov., isolated from coastal sediment.</title>
        <authorList>
            <person name="Zhou L.Y."/>
        </authorList>
    </citation>
    <scope>NUCLEOTIDE SEQUENCE [LARGE SCALE GENOMIC DNA]</scope>
    <source>
        <strain evidence="9 10">XSD2</strain>
    </source>
</reference>
<dbReference type="GO" id="GO:0004553">
    <property type="term" value="F:hydrolase activity, hydrolyzing O-glycosyl compounds"/>
    <property type="evidence" value="ECO:0007669"/>
    <property type="project" value="InterPro"/>
</dbReference>
<feature type="active site" description="Proton acceptor" evidence="6">
    <location>
        <position position="45"/>
    </location>
</feature>
<proteinExistence type="inferred from homology"/>
<comment type="caution">
    <text evidence="9">The sequence shown here is derived from an EMBL/GenBank/DDBJ whole genome shotgun (WGS) entry which is preliminary data.</text>
</comment>
<evidence type="ECO:0000256" key="7">
    <source>
        <dbReference type="PIRSR" id="PIRSR606710-2"/>
    </source>
</evidence>
<keyword evidence="10" id="KW-1185">Reference proteome</keyword>
<keyword evidence="5 8" id="KW-0326">Glycosidase</keyword>
<keyword evidence="4" id="KW-0119">Carbohydrate metabolism</keyword>
<evidence type="ECO:0000313" key="9">
    <source>
        <dbReference type="EMBL" id="RIJ48184.1"/>
    </source>
</evidence>
<evidence type="ECO:0000313" key="10">
    <source>
        <dbReference type="Proteomes" id="UP000265926"/>
    </source>
</evidence>